<name>A0A7K1KKX8_9BACT</name>
<dbReference type="PRINTS" id="PR01590">
    <property type="entry name" value="HTHFIS"/>
</dbReference>
<dbReference type="Pfam" id="PF02954">
    <property type="entry name" value="HTH_8"/>
    <property type="match status" value="1"/>
</dbReference>
<evidence type="ECO:0000256" key="4">
    <source>
        <dbReference type="ARBA" id="ARBA00023125"/>
    </source>
</evidence>
<dbReference type="InterPro" id="IPR013655">
    <property type="entry name" value="PAS_fold_3"/>
</dbReference>
<dbReference type="EMBL" id="WODC01000001">
    <property type="protein sequence ID" value="MUM76734.1"/>
    <property type="molecule type" value="Genomic_DNA"/>
</dbReference>
<dbReference type="PROSITE" id="PS50045">
    <property type="entry name" value="SIGMA54_INTERACT_4"/>
    <property type="match status" value="1"/>
</dbReference>
<dbReference type="InterPro" id="IPR025943">
    <property type="entry name" value="Sigma_54_int_dom_ATP-bd_2"/>
</dbReference>
<evidence type="ECO:0000256" key="1">
    <source>
        <dbReference type="ARBA" id="ARBA00022741"/>
    </source>
</evidence>
<dbReference type="Gene3D" id="3.40.50.300">
    <property type="entry name" value="P-loop containing nucleotide triphosphate hydrolases"/>
    <property type="match status" value="1"/>
</dbReference>
<dbReference type="SUPFAM" id="SSF55785">
    <property type="entry name" value="PYP-like sensor domain (PAS domain)"/>
    <property type="match status" value="1"/>
</dbReference>
<dbReference type="PROSITE" id="PS00688">
    <property type="entry name" value="SIGMA54_INTERACT_3"/>
    <property type="match status" value="1"/>
</dbReference>
<dbReference type="InterPro" id="IPR002197">
    <property type="entry name" value="HTH_Fis"/>
</dbReference>
<dbReference type="SUPFAM" id="SSF46689">
    <property type="entry name" value="Homeodomain-like"/>
    <property type="match status" value="1"/>
</dbReference>
<sequence>MKRCSLNDTPLEKALLPEGRESWDGLASLLDVLPGMAYRRVNDGKWSLAYVSGGCRELLGVEPEEMTAPGAGGFTNYIHPSYHVRFDDASKALAYGSGSFRLAYVTSHKRGWDRWVFDTGVGVFDSRGKLQYVDGFVSDHSGYKEIQSGMSRQLGEFQDYFRSSRLGDIVGKSPAMQNVFSAIIQVAQSDENVIVYGESGTGKELVAREIHRVSRRAAKPFIPVNCGAIPENLMESELFGYRKGAFSGADKDKQGLFEAAHGGTLFLDEVGEIPLTMQVKLLRALEGDGFTPMGGCEVVKPDLRVVAATNRNLADMVAKGQMRADFYYRINIIPILIPPLRERKEDIPLLVGHFLGQSDENKFIPGSSLKAIMAYDWPGNVRELKNQLRQYRTLGFMDMLHSNADDEPAHNSLASPTAKSLREHLAQCEVEAISAALFQNQWNRTKTANALGIDRRTLFDKIKKMGLDSASG</sequence>
<evidence type="ECO:0000259" key="6">
    <source>
        <dbReference type="PROSITE" id="PS50045"/>
    </source>
</evidence>
<dbReference type="Pfam" id="PF25601">
    <property type="entry name" value="AAA_lid_14"/>
    <property type="match status" value="1"/>
</dbReference>
<protein>
    <submittedName>
        <fullName evidence="7">PAS domain-containing protein</fullName>
    </submittedName>
</protein>
<proteinExistence type="predicted"/>
<dbReference type="InterPro" id="IPR035965">
    <property type="entry name" value="PAS-like_dom_sf"/>
</dbReference>
<dbReference type="Pfam" id="PF00158">
    <property type="entry name" value="Sigma54_activat"/>
    <property type="match status" value="1"/>
</dbReference>
<evidence type="ECO:0000313" key="7">
    <source>
        <dbReference type="EMBL" id="MUM76734.1"/>
    </source>
</evidence>
<dbReference type="InterPro" id="IPR025662">
    <property type="entry name" value="Sigma_54_int_dom_ATP-bd_1"/>
</dbReference>
<evidence type="ECO:0000313" key="8">
    <source>
        <dbReference type="Proteomes" id="UP000461162"/>
    </source>
</evidence>
<dbReference type="GO" id="GO:0043565">
    <property type="term" value="F:sequence-specific DNA binding"/>
    <property type="evidence" value="ECO:0007669"/>
    <property type="project" value="InterPro"/>
</dbReference>
<keyword evidence="2" id="KW-0067">ATP-binding</keyword>
<dbReference type="CDD" id="cd00009">
    <property type="entry name" value="AAA"/>
    <property type="match status" value="1"/>
</dbReference>
<dbReference type="AlphaFoldDB" id="A0A7K1KKX8"/>
<dbReference type="InterPro" id="IPR000014">
    <property type="entry name" value="PAS"/>
</dbReference>
<dbReference type="Proteomes" id="UP000461162">
    <property type="component" value="Unassembled WGS sequence"/>
</dbReference>
<keyword evidence="5" id="KW-0804">Transcription</keyword>
<dbReference type="GO" id="GO:0005524">
    <property type="term" value="F:ATP binding"/>
    <property type="evidence" value="ECO:0007669"/>
    <property type="project" value="UniProtKB-KW"/>
</dbReference>
<reference evidence="7 8" key="1">
    <citation type="submission" date="2019-11" db="EMBL/GenBank/DDBJ databases">
        <title>Pseudodesulfovibrio alkaliphilus, sp. nov., an alkaliphilic sulfate-reducing bacteria from mud volcano of Taman peninsula, Russia.</title>
        <authorList>
            <person name="Frolova A."/>
            <person name="Merkel A.Y."/>
            <person name="Slobodkin A.I."/>
        </authorList>
    </citation>
    <scope>NUCLEOTIDE SEQUENCE [LARGE SCALE GENOMIC DNA]</scope>
    <source>
        <strain evidence="7 8">F-1</strain>
    </source>
</reference>
<dbReference type="InterPro" id="IPR009057">
    <property type="entry name" value="Homeodomain-like_sf"/>
</dbReference>
<dbReference type="InterPro" id="IPR027417">
    <property type="entry name" value="P-loop_NTPase"/>
</dbReference>
<dbReference type="PANTHER" id="PTHR32071">
    <property type="entry name" value="TRANSCRIPTIONAL REGULATORY PROTEIN"/>
    <property type="match status" value="1"/>
</dbReference>
<feature type="domain" description="Sigma-54 factor interaction" evidence="6">
    <location>
        <begin position="169"/>
        <end position="393"/>
    </location>
</feature>
<dbReference type="Pfam" id="PF08447">
    <property type="entry name" value="PAS_3"/>
    <property type="match status" value="1"/>
</dbReference>
<organism evidence="7 8">
    <name type="scientific">Pseudodesulfovibrio alkaliphilus</name>
    <dbReference type="NCBI Taxonomy" id="2661613"/>
    <lineage>
        <taxon>Bacteria</taxon>
        <taxon>Pseudomonadati</taxon>
        <taxon>Thermodesulfobacteriota</taxon>
        <taxon>Desulfovibrionia</taxon>
        <taxon>Desulfovibrionales</taxon>
        <taxon>Desulfovibrionaceae</taxon>
    </lineage>
</organism>
<dbReference type="InterPro" id="IPR025944">
    <property type="entry name" value="Sigma_54_int_dom_CS"/>
</dbReference>
<dbReference type="PROSITE" id="PS00675">
    <property type="entry name" value="SIGMA54_INTERACT_1"/>
    <property type="match status" value="1"/>
</dbReference>
<evidence type="ECO:0000256" key="2">
    <source>
        <dbReference type="ARBA" id="ARBA00022840"/>
    </source>
</evidence>
<dbReference type="InterPro" id="IPR002078">
    <property type="entry name" value="Sigma_54_int"/>
</dbReference>
<dbReference type="Gene3D" id="3.30.450.20">
    <property type="entry name" value="PAS domain"/>
    <property type="match status" value="1"/>
</dbReference>
<dbReference type="SUPFAM" id="SSF52540">
    <property type="entry name" value="P-loop containing nucleoside triphosphate hydrolases"/>
    <property type="match status" value="1"/>
</dbReference>
<keyword evidence="8" id="KW-1185">Reference proteome</keyword>
<dbReference type="PROSITE" id="PS00676">
    <property type="entry name" value="SIGMA54_INTERACT_2"/>
    <property type="match status" value="1"/>
</dbReference>
<comment type="caution">
    <text evidence="7">The sequence shown here is derived from an EMBL/GenBank/DDBJ whole genome shotgun (WGS) entry which is preliminary data.</text>
</comment>
<keyword evidence="1" id="KW-0547">Nucleotide-binding</keyword>
<dbReference type="InterPro" id="IPR058031">
    <property type="entry name" value="AAA_lid_NorR"/>
</dbReference>
<dbReference type="FunFam" id="3.40.50.300:FF:000006">
    <property type="entry name" value="DNA-binding transcriptional regulator NtrC"/>
    <property type="match status" value="1"/>
</dbReference>
<evidence type="ECO:0000256" key="3">
    <source>
        <dbReference type="ARBA" id="ARBA00023015"/>
    </source>
</evidence>
<dbReference type="Gene3D" id="1.10.8.60">
    <property type="match status" value="1"/>
</dbReference>
<dbReference type="GO" id="GO:0006355">
    <property type="term" value="P:regulation of DNA-templated transcription"/>
    <property type="evidence" value="ECO:0007669"/>
    <property type="project" value="InterPro"/>
</dbReference>
<dbReference type="SMART" id="SM00382">
    <property type="entry name" value="AAA"/>
    <property type="match status" value="1"/>
</dbReference>
<keyword evidence="3" id="KW-0805">Transcription regulation</keyword>
<dbReference type="Gene3D" id="1.10.10.60">
    <property type="entry name" value="Homeodomain-like"/>
    <property type="match status" value="1"/>
</dbReference>
<accession>A0A7K1KKX8</accession>
<gene>
    <name evidence="7" type="ORF">GKC30_03690</name>
</gene>
<dbReference type="InterPro" id="IPR003593">
    <property type="entry name" value="AAA+_ATPase"/>
</dbReference>
<dbReference type="CDD" id="cd00130">
    <property type="entry name" value="PAS"/>
    <property type="match status" value="1"/>
</dbReference>
<keyword evidence="4" id="KW-0238">DNA-binding</keyword>
<evidence type="ECO:0000256" key="5">
    <source>
        <dbReference type="ARBA" id="ARBA00023163"/>
    </source>
</evidence>